<sequence>MHIFIESCILCETAYHLPASNYSHATPRRFRVIHSRKIFLWKRYQRDTLTTAGTTIQSALKLTLGWFLYGTIYKIPLVPTKMVLQDLTFTPEE</sequence>
<keyword evidence="2" id="KW-1185">Reference proteome</keyword>
<dbReference type="AlphaFoldDB" id="A0A811V504"/>
<dbReference type="EMBL" id="CAJHJT010000034">
    <property type="protein sequence ID" value="CAD7005475.1"/>
    <property type="molecule type" value="Genomic_DNA"/>
</dbReference>
<dbReference type="Proteomes" id="UP000606786">
    <property type="component" value="Unassembled WGS sequence"/>
</dbReference>
<accession>A0A811V504</accession>
<evidence type="ECO:0000313" key="2">
    <source>
        <dbReference type="Proteomes" id="UP000606786"/>
    </source>
</evidence>
<name>A0A811V504_CERCA</name>
<comment type="caution">
    <text evidence="1">The sequence shown here is derived from an EMBL/GenBank/DDBJ whole genome shotgun (WGS) entry which is preliminary data.</text>
</comment>
<organism evidence="1 2">
    <name type="scientific">Ceratitis capitata</name>
    <name type="common">Mediterranean fruit fly</name>
    <name type="synonym">Tephritis capitata</name>
    <dbReference type="NCBI Taxonomy" id="7213"/>
    <lineage>
        <taxon>Eukaryota</taxon>
        <taxon>Metazoa</taxon>
        <taxon>Ecdysozoa</taxon>
        <taxon>Arthropoda</taxon>
        <taxon>Hexapoda</taxon>
        <taxon>Insecta</taxon>
        <taxon>Pterygota</taxon>
        <taxon>Neoptera</taxon>
        <taxon>Endopterygota</taxon>
        <taxon>Diptera</taxon>
        <taxon>Brachycera</taxon>
        <taxon>Muscomorpha</taxon>
        <taxon>Tephritoidea</taxon>
        <taxon>Tephritidae</taxon>
        <taxon>Ceratitis</taxon>
        <taxon>Ceratitis</taxon>
    </lineage>
</organism>
<reference evidence="1" key="1">
    <citation type="submission" date="2020-11" db="EMBL/GenBank/DDBJ databases">
        <authorList>
            <person name="Whitehead M."/>
        </authorList>
    </citation>
    <scope>NUCLEOTIDE SEQUENCE</scope>
    <source>
        <strain evidence="1">EGII</strain>
    </source>
</reference>
<protein>
    <submittedName>
        <fullName evidence="1">(Mediterranean fruit fly) hypothetical protein</fullName>
    </submittedName>
</protein>
<gene>
    <name evidence="1" type="ORF">CCAP1982_LOCUS13835</name>
</gene>
<evidence type="ECO:0000313" key="1">
    <source>
        <dbReference type="EMBL" id="CAD7005475.1"/>
    </source>
</evidence>
<proteinExistence type="predicted"/>